<evidence type="ECO:0000256" key="4">
    <source>
        <dbReference type="ARBA" id="ARBA00023136"/>
    </source>
</evidence>
<organism evidence="7 8">
    <name type="scientific">Limulus polyphemus</name>
    <name type="common">Atlantic horseshoe crab</name>
    <dbReference type="NCBI Taxonomy" id="6850"/>
    <lineage>
        <taxon>Eukaryota</taxon>
        <taxon>Metazoa</taxon>
        <taxon>Ecdysozoa</taxon>
        <taxon>Arthropoda</taxon>
        <taxon>Chelicerata</taxon>
        <taxon>Merostomata</taxon>
        <taxon>Xiphosura</taxon>
        <taxon>Limulidae</taxon>
        <taxon>Limulus</taxon>
    </lineage>
</organism>
<keyword evidence="7" id="KW-1185">Reference proteome</keyword>
<evidence type="ECO:0000256" key="2">
    <source>
        <dbReference type="ARBA" id="ARBA00022692"/>
    </source>
</evidence>
<dbReference type="PANTHER" id="PTHR24064">
    <property type="entry name" value="SOLUTE CARRIER FAMILY 22 MEMBER"/>
    <property type="match status" value="1"/>
</dbReference>
<evidence type="ECO:0000256" key="1">
    <source>
        <dbReference type="ARBA" id="ARBA00004141"/>
    </source>
</evidence>
<keyword evidence="4 5" id="KW-0472">Membrane</keyword>
<proteinExistence type="predicted"/>
<evidence type="ECO:0000256" key="5">
    <source>
        <dbReference type="SAM" id="Phobius"/>
    </source>
</evidence>
<evidence type="ECO:0000259" key="6">
    <source>
        <dbReference type="PROSITE" id="PS50850"/>
    </source>
</evidence>
<feature type="transmembrane region" description="Helical" evidence="5">
    <location>
        <begin position="233"/>
        <end position="256"/>
    </location>
</feature>
<dbReference type="CDD" id="cd17317">
    <property type="entry name" value="MFS_SLC22"/>
    <property type="match status" value="1"/>
</dbReference>
<evidence type="ECO:0000313" key="8">
    <source>
        <dbReference type="RefSeq" id="XP_013792822.1"/>
    </source>
</evidence>
<sequence length="551" mass="61647">MNSEVDQQRHQEEVRQISDIVGEDGRWQRKVFILAFLLQIPSCWHTLVMTFLAPNVDHWCKRTLLDSNWTLSQWKSENIPLEMDRGEQLFSKCKMYVKTGRNISAPGLEPNVGNIDFCKDWDYDNSLFTSTIVSEWNLVCDREWLVSMSQSVFMCGFLVAVLVFGQMADRYGRRPVILICIVLTNVFGILCTFSPNFLVFSILRFLIAVGTAGGATTSFVLVMEVVGPQQRTILGVGIQFGWALGYVLLSGLAWFIRDWRVLQLAISLPWLSLAAYWWLLPESPRFFLTHNRSDEAEKVLENAAKENGRDVATVRSKLRILCDLIAKENGSSNKGTALDLLKTPNMRKKTLIIYLNWFVDAFVYFGLSFNTNNLGGSAFVNFLIAGIVEFPSTLVTMFTLKYLGRKKPLIATMMLGGLGCLLSIPVPKDLIWMRITVAMMGKFCIAASFATIYVYSAEIYPTVVRNIGIGISSTFARIGSIVAPFVKEIGTATNPGVPLAIFGIMSVVAGLTVIMLPETNNLPLPDTLEEGEAFGKSTEEKEETRPLLVRV</sequence>
<dbReference type="InterPro" id="IPR020846">
    <property type="entry name" value="MFS_dom"/>
</dbReference>
<reference evidence="8" key="1">
    <citation type="submission" date="2025-08" db="UniProtKB">
        <authorList>
            <consortium name="RefSeq"/>
        </authorList>
    </citation>
    <scope>IDENTIFICATION</scope>
    <source>
        <tissue evidence="8">Muscle</tissue>
    </source>
</reference>
<gene>
    <name evidence="8" type="primary">LOC106476733</name>
</gene>
<feature type="transmembrane region" description="Helical" evidence="5">
    <location>
        <begin position="351"/>
        <end position="367"/>
    </location>
</feature>
<feature type="transmembrane region" description="Helical" evidence="5">
    <location>
        <begin position="144"/>
        <end position="164"/>
    </location>
</feature>
<accession>A0ABM1C200</accession>
<feature type="transmembrane region" description="Helical" evidence="5">
    <location>
        <begin position="262"/>
        <end position="280"/>
    </location>
</feature>
<dbReference type="SUPFAM" id="SSF103473">
    <property type="entry name" value="MFS general substrate transporter"/>
    <property type="match status" value="1"/>
</dbReference>
<dbReference type="GeneID" id="106476733"/>
<dbReference type="Gene3D" id="1.20.1250.20">
    <property type="entry name" value="MFS general substrate transporter like domains"/>
    <property type="match status" value="1"/>
</dbReference>
<feature type="transmembrane region" description="Helical" evidence="5">
    <location>
        <begin position="409"/>
        <end position="426"/>
    </location>
</feature>
<comment type="subcellular location">
    <subcellularLocation>
        <location evidence="1">Membrane</location>
        <topology evidence="1">Multi-pass membrane protein</topology>
    </subcellularLocation>
</comment>
<feature type="transmembrane region" description="Helical" evidence="5">
    <location>
        <begin position="205"/>
        <end position="226"/>
    </location>
</feature>
<feature type="transmembrane region" description="Helical" evidence="5">
    <location>
        <begin position="176"/>
        <end position="199"/>
    </location>
</feature>
<keyword evidence="2 5" id="KW-0812">Transmembrane</keyword>
<dbReference type="InterPro" id="IPR036259">
    <property type="entry name" value="MFS_trans_sf"/>
</dbReference>
<dbReference type="RefSeq" id="XP_013792822.1">
    <property type="nucleotide sequence ID" value="XM_013937368.2"/>
</dbReference>
<protein>
    <submittedName>
        <fullName evidence="8">Organic cation transporter protein-like</fullName>
    </submittedName>
</protein>
<feature type="transmembrane region" description="Helical" evidence="5">
    <location>
        <begin position="498"/>
        <end position="516"/>
    </location>
</feature>
<dbReference type="InterPro" id="IPR005828">
    <property type="entry name" value="MFS_sugar_transport-like"/>
</dbReference>
<evidence type="ECO:0000313" key="7">
    <source>
        <dbReference type="Proteomes" id="UP000694941"/>
    </source>
</evidence>
<feature type="transmembrane region" description="Helical" evidence="5">
    <location>
        <begin position="432"/>
        <end position="455"/>
    </location>
</feature>
<keyword evidence="3 5" id="KW-1133">Transmembrane helix</keyword>
<feature type="transmembrane region" description="Helical" evidence="5">
    <location>
        <begin position="31"/>
        <end position="53"/>
    </location>
</feature>
<dbReference type="Proteomes" id="UP000694941">
    <property type="component" value="Unplaced"/>
</dbReference>
<name>A0ABM1C200_LIMPO</name>
<feature type="domain" description="Major facilitator superfamily (MFS) profile" evidence="6">
    <location>
        <begin position="95"/>
        <end position="521"/>
    </location>
</feature>
<dbReference type="Pfam" id="PF00083">
    <property type="entry name" value="Sugar_tr"/>
    <property type="match status" value="1"/>
</dbReference>
<feature type="transmembrane region" description="Helical" evidence="5">
    <location>
        <begin position="379"/>
        <end position="400"/>
    </location>
</feature>
<evidence type="ECO:0000256" key="3">
    <source>
        <dbReference type="ARBA" id="ARBA00022989"/>
    </source>
</evidence>
<dbReference type="PROSITE" id="PS50850">
    <property type="entry name" value="MFS"/>
    <property type="match status" value="1"/>
</dbReference>